<evidence type="ECO:0000256" key="1">
    <source>
        <dbReference type="SAM" id="SignalP"/>
    </source>
</evidence>
<organism evidence="2 3">
    <name type="scientific">Aquisphaera giovannonii</name>
    <dbReference type="NCBI Taxonomy" id="406548"/>
    <lineage>
        <taxon>Bacteria</taxon>
        <taxon>Pseudomonadati</taxon>
        <taxon>Planctomycetota</taxon>
        <taxon>Planctomycetia</taxon>
        <taxon>Isosphaerales</taxon>
        <taxon>Isosphaeraceae</taxon>
        <taxon>Aquisphaera</taxon>
    </lineage>
</organism>
<gene>
    <name evidence="2" type="ORF">OJF2_55630</name>
</gene>
<dbReference type="InterPro" id="IPR047750">
    <property type="entry name" value="YdjY-like"/>
</dbReference>
<accession>A0A5B9W8N1</accession>
<evidence type="ECO:0000313" key="2">
    <source>
        <dbReference type="EMBL" id="QEH36978.1"/>
    </source>
</evidence>
<evidence type="ECO:0000313" key="3">
    <source>
        <dbReference type="Proteomes" id="UP000324233"/>
    </source>
</evidence>
<feature type="signal peptide" evidence="1">
    <location>
        <begin position="1"/>
        <end position="20"/>
    </location>
</feature>
<dbReference type="KEGG" id="agv:OJF2_55630"/>
<dbReference type="Proteomes" id="UP000324233">
    <property type="component" value="Chromosome"/>
</dbReference>
<dbReference type="EMBL" id="CP042997">
    <property type="protein sequence ID" value="QEH36978.1"/>
    <property type="molecule type" value="Genomic_DNA"/>
</dbReference>
<proteinExistence type="predicted"/>
<dbReference type="OrthoDB" id="247135at2"/>
<sequence length="234" mass="25186" precursor="true">MPHLLPLAMAALLAAQSAPARPDAAKAGPPREPDPAWKPLARSLWFDPSAKQLIIRAKVVLREGPLEHLMCLKGTKEHEAILATDAPPRQIHAGLLLTGAEEGHPVRFLPKFEPPAGTAIAIELQFAAGGEAKKVDARTWLKDSRGKKDLQERWVFAGSEVYTDPITKQKMYAADEGDLITVANFGGAILDLPIASSASNEERVFLADTDHIPPLGTEVFLFLKPAAGGKSGKR</sequence>
<dbReference type="NCBIfam" id="NF040466">
    <property type="entry name" value="ydjY_domain"/>
    <property type="match status" value="1"/>
</dbReference>
<dbReference type="RefSeq" id="WP_148596601.1">
    <property type="nucleotide sequence ID" value="NZ_CP042997.1"/>
</dbReference>
<protein>
    <submittedName>
        <fullName evidence="2">Uncharacterized protein</fullName>
    </submittedName>
</protein>
<reference evidence="2 3" key="1">
    <citation type="submission" date="2019-08" db="EMBL/GenBank/DDBJ databases">
        <title>Deep-cultivation of Planctomycetes and their phenomic and genomic characterization uncovers novel biology.</title>
        <authorList>
            <person name="Wiegand S."/>
            <person name="Jogler M."/>
            <person name="Boedeker C."/>
            <person name="Pinto D."/>
            <person name="Vollmers J."/>
            <person name="Rivas-Marin E."/>
            <person name="Kohn T."/>
            <person name="Peeters S.H."/>
            <person name="Heuer A."/>
            <person name="Rast P."/>
            <person name="Oberbeckmann S."/>
            <person name="Bunk B."/>
            <person name="Jeske O."/>
            <person name="Meyerdierks A."/>
            <person name="Storesund J.E."/>
            <person name="Kallscheuer N."/>
            <person name="Luecker S."/>
            <person name="Lage O.M."/>
            <person name="Pohl T."/>
            <person name="Merkel B.J."/>
            <person name="Hornburger P."/>
            <person name="Mueller R.-W."/>
            <person name="Bruemmer F."/>
            <person name="Labrenz M."/>
            <person name="Spormann A.M."/>
            <person name="Op den Camp H."/>
            <person name="Overmann J."/>
            <person name="Amann R."/>
            <person name="Jetten M.S.M."/>
            <person name="Mascher T."/>
            <person name="Medema M.H."/>
            <person name="Devos D.P."/>
            <person name="Kaster A.-K."/>
            <person name="Ovreas L."/>
            <person name="Rohde M."/>
            <person name="Galperin M.Y."/>
            <person name="Jogler C."/>
        </authorList>
    </citation>
    <scope>NUCLEOTIDE SEQUENCE [LARGE SCALE GENOMIC DNA]</scope>
    <source>
        <strain evidence="2 3">OJF2</strain>
    </source>
</reference>
<feature type="chain" id="PRO_5022812528" evidence="1">
    <location>
        <begin position="21"/>
        <end position="234"/>
    </location>
</feature>
<dbReference type="AlphaFoldDB" id="A0A5B9W8N1"/>
<name>A0A5B9W8N1_9BACT</name>
<keyword evidence="3" id="KW-1185">Reference proteome</keyword>
<keyword evidence="1" id="KW-0732">Signal</keyword>